<organism evidence="4">
    <name type="scientific">bioreactor metagenome</name>
    <dbReference type="NCBI Taxonomy" id="1076179"/>
    <lineage>
        <taxon>unclassified sequences</taxon>
        <taxon>metagenomes</taxon>
        <taxon>ecological metagenomes</taxon>
    </lineage>
</organism>
<dbReference type="InterPro" id="IPR007561">
    <property type="entry name" value="Cell_div_SepF/SepF-rel"/>
</dbReference>
<proteinExistence type="inferred from homology"/>
<comment type="caution">
    <text evidence="4">The sequence shown here is derived from an EMBL/GenBank/DDBJ whole genome shotgun (WGS) entry which is preliminary data.</text>
</comment>
<keyword evidence="2" id="KW-0717">Septation</keyword>
<dbReference type="AlphaFoldDB" id="A0A644UR88"/>
<dbReference type="Gene3D" id="3.30.110.150">
    <property type="entry name" value="SepF-like protein"/>
    <property type="match status" value="1"/>
</dbReference>
<protein>
    <submittedName>
        <fullName evidence="4">Cell division protein SepF</fullName>
    </submittedName>
</protein>
<evidence type="ECO:0000256" key="1">
    <source>
        <dbReference type="ARBA" id="ARBA00022618"/>
    </source>
</evidence>
<dbReference type="PANTHER" id="PTHR35798">
    <property type="entry name" value="CELL DIVISION PROTEIN SEPF"/>
    <property type="match status" value="1"/>
</dbReference>
<sequence>MTIGLIDKLTNFIMPVEESLDLPDNQSSGRKKPGLRVHSNNSSDMKMVVVLPLKYEDVTGYADYLKAGIAIVVNFSHVDSYIQQSMIDFLSGVCYVVSGSSERISERILIYVPASVAINKELYAYSIPTYVKHKVEAN</sequence>
<reference evidence="4" key="1">
    <citation type="submission" date="2019-08" db="EMBL/GenBank/DDBJ databases">
        <authorList>
            <person name="Kucharzyk K."/>
            <person name="Murdoch R.W."/>
            <person name="Higgins S."/>
            <person name="Loffler F."/>
        </authorList>
    </citation>
    <scope>NUCLEOTIDE SEQUENCE</scope>
</reference>
<dbReference type="Pfam" id="PF04472">
    <property type="entry name" value="SepF"/>
    <property type="match status" value="1"/>
</dbReference>
<evidence type="ECO:0000313" key="4">
    <source>
        <dbReference type="EMBL" id="MPL81560.1"/>
    </source>
</evidence>
<accession>A0A644UR88</accession>
<dbReference type="InterPro" id="IPR023052">
    <property type="entry name" value="Cell_div_SepF"/>
</dbReference>
<evidence type="ECO:0000256" key="3">
    <source>
        <dbReference type="ARBA" id="ARBA00023306"/>
    </source>
</evidence>
<dbReference type="HAMAP" id="MF_01197">
    <property type="entry name" value="SepF"/>
    <property type="match status" value="1"/>
</dbReference>
<dbReference type="EMBL" id="VSSQ01000151">
    <property type="protein sequence ID" value="MPL81560.1"/>
    <property type="molecule type" value="Genomic_DNA"/>
</dbReference>
<dbReference type="InterPro" id="IPR038594">
    <property type="entry name" value="SepF-like_sf"/>
</dbReference>
<name>A0A644UR88_9ZZZZ</name>
<keyword evidence="3" id="KW-0131">Cell cycle</keyword>
<dbReference type="PANTHER" id="PTHR35798:SF1">
    <property type="entry name" value="CELL DIVISION PROTEIN SEPF"/>
    <property type="match status" value="1"/>
</dbReference>
<evidence type="ECO:0000256" key="2">
    <source>
        <dbReference type="ARBA" id="ARBA00023210"/>
    </source>
</evidence>
<keyword evidence="1 4" id="KW-0132">Cell division</keyword>
<dbReference type="GO" id="GO:0000917">
    <property type="term" value="P:division septum assembly"/>
    <property type="evidence" value="ECO:0007669"/>
    <property type="project" value="UniProtKB-KW"/>
</dbReference>
<gene>
    <name evidence="4" type="primary">sepF_4</name>
    <name evidence="4" type="ORF">SDC9_27488</name>
</gene>